<evidence type="ECO:0000313" key="3">
    <source>
        <dbReference type="Proteomes" id="UP000295050"/>
    </source>
</evidence>
<dbReference type="AlphaFoldDB" id="A0A4V2SWQ2"/>
<reference evidence="2 3" key="1">
    <citation type="submission" date="2019-03" db="EMBL/GenBank/DDBJ databases">
        <title>Genomic Encyclopedia of Type Strains, Phase IV (KMG-IV): sequencing the most valuable type-strain genomes for metagenomic binning, comparative biology and taxonomic classification.</title>
        <authorList>
            <person name="Goeker M."/>
        </authorList>
    </citation>
    <scope>NUCLEOTIDE SEQUENCE [LARGE SCALE GENOMIC DNA]</scope>
    <source>
        <strain evidence="2 3">DSM 24766</strain>
    </source>
</reference>
<dbReference type="Pfam" id="PF09923">
    <property type="entry name" value="DUF2155"/>
    <property type="match status" value="1"/>
</dbReference>
<accession>A0A4V2SWQ2</accession>
<feature type="signal peptide" evidence="1">
    <location>
        <begin position="1"/>
        <end position="19"/>
    </location>
</feature>
<comment type="caution">
    <text evidence="2">The sequence shown here is derived from an EMBL/GenBank/DDBJ whole genome shotgun (WGS) entry which is preliminary data.</text>
</comment>
<protein>
    <submittedName>
        <fullName evidence="2">Uncharacterized protein DUF2155</fullName>
    </submittedName>
</protein>
<organism evidence="2 3">
    <name type="scientific">Rhodovulum bhavnagarense</name>
    <dbReference type="NCBI Taxonomy" id="992286"/>
    <lineage>
        <taxon>Bacteria</taxon>
        <taxon>Pseudomonadati</taxon>
        <taxon>Pseudomonadota</taxon>
        <taxon>Alphaproteobacteria</taxon>
        <taxon>Rhodobacterales</taxon>
        <taxon>Paracoccaceae</taxon>
        <taxon>Rhodovulum</taxon>
    </lineage>
</organism>
<name>A0A4V2SWQ2_9RHOB</name>
<dbReference type="InterPro" id="IPR019225">
    <property type="entry name" value="DUF2155"/>
</dbReference>
<keyword evidence="3" id="KW-1185">Reference proteome</keyword>
<evidence type="ECO:0000313" key="2">
    <source>
        <dbReference type="EMBL" id="TCP63146.1"/>
    </source>
</evidence>
<dbReference type="EMBL" id="SLXU01000001">
    <property type="protein sequence ID" value="TCP63146.1"/>
    <property type="molecule type" value="Genomic_DNA"/>
</dbReference>
<keyword evidence="1" id="KW-0732">Signal</keyword>
<gene>
    <name evidence="2" type="ORF">EV663_101413</name>
</gene>
<proteinExistence type="predicted"/>
<dbReference type="Proteomes" id="UP000295050">
    <property type="component" value="Unassembled WGS sequence"/>
</dbReference>
<sequence length="187" mass="19977">MNIRLAALALTVVAAPLSAQEQSSQQGWPSEGWAVLPLEDAPTLDMDPGAIEIVPAPLEGGPVLEMYDTPIPDGIGFDTEPMATPDLVTEVAASGAVLRWLDRVSGETVDLSLSPGQVGRVGRLSVVLGECRYPADNPASDAFAFLTIHEEGQDRPLFSGWMLASSPALNALDHPRYDIWVLRCNKS</sequence>
<dbReference type="RefSeq" id="WP_341799027.1">
    <property type="nucleotide sequence ID" value="NZ_SLXU01000001.1"/>
</dbReference>
<feature type="chain" id="PRO_5020224778" evidence="1">
    <location>
        <begin position="20"/>
        <end position="187"/>
    </location>
</feature>
<evidence type="ECO:0000256" key="1">
    <source>
        <dbReference type="SAM" id="SignalP"/>
    </source>
</evidence>